<protein>
    <submittedName>
        <fullName evidence="3">Uncharacterized protein</fullName>
    </submittedName>
</protein>
<feature type="region of interest" description="Disordered" evidence="2">
    <location>
        <begin position="171"/>
        <end position="198"/>
    </location>
</feature>
<dbReference type="EMBL" id="FRAW01000016">
    <property type="protein sequence ID" value="SHK74347.1"/>
    <property type="molecule type" value="Genomic_DNA"/>
</dbReference>
<evidence type="ECO:0000256" key="1">
    <source>
        <dbReference type="SAM" id="Coils"/>
    </source>
</evidence>
<dbReference type="AlphaFoldDB" id="A0A1M6UYM1"/>
<keyword evidence="1" id="KW-0175">Coiled coil</keyword>
<name>A0A1M6UYM1_9BACT</name>
<feature type="coiled-coil region" evidence="1">
    <location>
        <begin position="31"/>
        <end position="65"/>
    </location>
</feature>
<gene>
    <name evidence="3" type="ORF">SAMN05720469_1167</name>
</gene>
<evidence type="ECO:0000313" key="3">
    <source>
        <dbReference type="EMBL" id="SHK74347.1"/>
    </source>
</evidence>
<evidence type="ECO:0000256" key="2">
    <source>
        <dbReference type="SAM" id="MobiDB-lite"/>
    </source>
</evidence>
<organism evidence="3 4">
    <name type="scientific">Fibrobacter intestinalis</name>
    <dbReference type="NCBI Taxonomy" id="28122"/>
    <lineage>
        <taxon>Bacteria</taxon>
        <taxon>Pseudomonadati</taxon>
        <taxon>Fibrobacterota</taxon>
        <taxon>Fibrobacteria</taxon>
        <taxon>Fibrobacterales</taxon>
        <taxon>Fibrobacteraceae</taxon>
        <taxon>Fibrobacter</taxon>
    </lineage>
</organism>
<dbReference type="Proteomes" id="UP000184275">
    <property type="component" value="Unassembled WGS sequence"/>
</dbReference>
<proteinExistence type="predicted"/>
<feature type="compositionally biased region" description="Basic and acidic residues" evidence="2">
    <location>
        <begin position="175"/>
        <end position="198"/>
    </location>
</feature>
<sequence length="207" mass="24368">MTDNKFKNRIDNILHKIHSMKKSLKDQFVKIKHLEKELHSLSTTNKDLETKISVLKHQLNSKQETHKNSTKTISIPILLEEYFENETLLNLLMAAKEYIKNHEGEKSACKKSRPIDVLKTLTQKYTSEIQKYEKHRDSILTAANKDDWKNTKDALQFFQLERKQAQNNHYQIQFSRDESYRTTEASTRSDKKGAKNEASDLKHVFFI</sequence>
<accession>A0A1M6UYM1</accession>
<keyword evidence="4" id="KW-1185">Reference proteome</keyword>
<reference evidence="4" key="1">
    <citation type="submission" date="2016-11" db="EMBL/GenBank/DDBJ databases">
        <authorList>
            <person name="Varghese N."/>
            <person name="Submissions S."/>
        </authorList>
    </citation>
    <scope>NUCLEOTIDE SEQUENCE [LARGE SCALE GENOMIC DNA]</scope>
    <source>
        <strain evidence="4">UWOS</strain>
    </source>
</reference>
<evidence type="ECO:0000313" key="4">
    <source>
        <dbReference type="Proteomes" id="UP000184275"/>
    </source>
</evidence>